<protein>
    <recommendedName>
        <fullName evidence="3">DUF3828 domain-containing protein</fullName>
    </recommendedName>
</protein>
<gene>
    <name evidence="1" type="ORF">ACFFLS_17160</name>
</gene>
<dbReference type="Proteomes" id="UP001589734">
    <property type="component" value="Unassembled WGS sequence"/>
</dbReference>
<sequence>MRKIVICISILILGIQSCQNKDNSELKNNSIIESDSIKKKEINSGVDAKEQIELVKNFMKWYIKNLDALYKFNTIAGGGNVAENEEPQNYYVDFNEVENYIVALKESGFLTDNFLKNEKQTFIEGDKYFKEHPENDGPPYGFDYDRFFFTQDAFEEDLPNIDKSKYYVSQKDEFNSEVKFYLPICGINYKYSLKKINDKWFIDKIEPIDKL</sequence>
<organism evidence="1 2">
    <name type="scientific">Flavobacterium procerum</name>
    <dbReference type="NCBI Taxonomy" id="1455569"/>
    <lineage>
        <taxon>Bacteria</taxon>
        <taxon>Pseudomonadati</taxon>
        <taxon>Bacteroidota</taxon>
        <taxon>Flavobacteriia</taxon>
        <taxon>Flavobacteriales</taxon>
        <taxon>Flavobacteriaceae</taxon>
        <taxon>Flavobacterium</taxon>
    </lineage>
</organism>
<evidence type="ECO:0008006" key="3">
    <source>
        <dbReference type="Google" id="ProtNLM"/>
    </source>
</evidence>
<dbReference type="EMBL" id="JBHLYW010000010">
    <property type="protein sequence ID" value="MFC0078779.1"/>
    <property type="molecule type" value="Genomic_DNA"/>
</dbReference>
<accession>A0ABV6BXL6</accession>
<name>A0ABV6BXL6_9FLAO</name>
<proteinExistence type="predicted"/>
<dbReference type="Gene3D" id="3.10.450.50">
    <property type="match status" value="1"/>
</dbReference>
<evidence type="ECO:0000313" key="2">
    <source>
        <dbReference type="Proteomes" id="UP001589734"/>
    </source>
</evidence>
<keyword evidence="2" id="KW-1185">Reference proteome</keyword>
<dbReference type="RefSeq" id="WP_379684290.1">
    <property type="nucleotide sequence ID" value="NZ_JBHLYW010000010.1"/>
</dbReference>
<reference evidence="1 2" key="1">
    <citation type="submission" date="2024-09" db="EMBL/GenBank/DDBJ databases">
        <authorList>
            <person name="Sun Q."/>
            <person name="Mori K."/>
        </authorList>
    </citation>
    <scope>NUCLEOTIDE SEQUENCE [LARGE SCALE GENOMIC DNA]</scope>
    <source>
        <strain evidence="1 2">CGMCC 1.12926</strain>
    </source>
</reference>
<comment type="caution">
    <text evidence="1">The sequence shown here is derived from an EMBL/GenBank/DDBJ whole genome shotgun (WGS) entry which is preliminary data.</text>
</comment>
<evidence type="ECO:0000313" key="1">
    <source>
        <dbReference type="EMBL" id="MFC0078779.1"/>
    </source>
</evidence>
<dbReference type="PROSITE" id="PS51257">
    <property type="entry name" value="PROKAR_LIPOPROTEIN"/>
    <property type="match status" value="1"/>
</dbReference>